<dbReference type="CDD" id="cd03049">
    <property type="entry name" value="GST_N_3"/>
    <property type="match status" value="1"/>
</dbReference>
<dbReference type="OrthoDB" id="8634103at2"/>
<dbReference type="InterPro" id="IPR036249">
    <property type="entry name" value="Thioredoxin-like_sf"/>
</dbReference>
<dbReference type="PROSITE" id="PS50404">
    <property type="entry name" value="GST_NTER"/>
    <property type="match status" value="1"/>
</dbReference>
<dbReference type="Proteomes" id="UP000198784">
    <property type="component" value="Unassembled WGS sequence"/>
</dbReference>
<keyword evidence="2" id="KW-0808">Transferase</keyword>
<dbReference type="Gene3D" id="3.40.30.10">
    <property type="entry name" value="Glutaredoxin"/>
    <property type="match status" value="1"/>
</dbReference>
<dbReference type="AlphaFoldDB" id="A0A1I5M891"/>
<dbReference type="STRING" id="289003.SAMN05216190_104117"/>
<feature type="domain" description="GST N-terminal" evidence="1">
    <location>
        <begin position="4"/>
        <end position="87"/>
    </location>
</feature>
<dbReference type="PANTHER" id="PTHR43968">
    <property type="match status" value="1"/>
</dbReference>
<dbReference type="Pfam" id="PF13417">
    <property type="entry name" value="GST_N_3"/>
    <property type="match status" value="1"/>
</dbReference>
<dbReference type="InterPro" id="IPR004045">
    <property type="entry name" value="Glutathione_S-Trfase_N"/>
</dbReference>
<dbReference type="Pfam" id="PF13410">
    <property type="entry name" value="GST_C_2"/>
    <property type="match status" value="1"/>
</dbReference>
<keyword evidence="3" id="KW-1185">Reference proteome</keyword>
<dbReference type="InterPro" id="IPR036282">
    <property type="entry name" value="Glutathione-S-Trfase_C_sf"/>
</dbReference>
<dbReference type="GO" id="GO:0016740">
    <property type="term" value="F:transferase activity"/>
    <property type="evidence" value="ECO:0007669"/>
    <property type="project" value="UniProtKB-KW"/>
</dbReference>
<protein>
    <submittedName>
        <fullName evidence="2">Glutathione S-transferase</fullName>
    </submittedName>
</protein>
<sequence length="209" mass="23364">MSSPSMTLFYSPSSPFVRKVMLLLHETGQLDRVALQEVQLSPTNPSAAVNAQNPAGKIPALRLADGNVLHDSRVILDYLDQQHVGDPLIPSQGPARWRRLTLAALADAILDAAVLIRYETFLRPSEKRWEQWQEGQQAKIERALQQFENEAIAELACHFDIAAIGVACALGYLDLRQPQLGWRERFPQLAAWYAEVSQRPSMQATRPPA</sequence>
<name>A0A1I5M891_9PSED</name>
<dbReference type="EMBL" id="FOWX01000004">
    <property type="protein sequence ID" value="SFP05136.1"/>
    <property type="molecule type" value="Genomic_DNA"/>
</dbReference>
<dbReference type="SUPFAM" id="SSF47616">
    <property type="entry name" value="GST C-terminal domain-like"/>
    <property type="match status" value="1"/>
</dbReference>
<evidence type="ECO:0000313" key="3">
    <source>
        <dbReference type="Proteomes" id="UP000198784"/>
    </source>
</evidence>
<reference evidence="3" key="1">
    <citation type="submission" date="2016-10" db="EMBL/GenBank/DDBJ databases">
        <authorList>
            <person name="Varghese N."/>
            <person name="Submissions S."/>
        </authorList>
    </citation>
    <scope>NUCLEOTIDE SEQUENCE [LARGE SCALE GENOMIC DNA]</scope>
    <source>
        <strain evidence="3">DSM 17834</strain>
    </source>
</reference>
<accession>A0A1I5M891</accession>
<dbReference type="PANTHER" id="PTHR43968:SF6">
    <property type="entry name" value="GLUTATHIONE S-TRANSFERASE OMEGA"/>
    <property type="match status" value="1"/>
</dbReference>
<evidence type="ECO:0000313" key="2">
    <source>
        <dbReference type="EMBL" id="SFP05136.1"/>
    </source>
</evidence>
<evidence type="ECO:0000259" key="1">
    <source>
        <dbReference type="PROSITE" id="PS50404"/>
    </source>
</evidence>
<gene>
    <name evidence="2" type="ORF">SAMN05216190_104117</name>
</gene>
<dbReference type="SUPFAM" id="SSF52833">
    <property type="entry name" value="Thioredoxin-like"/>
    <property type="match status" value="1"/>
</dbReference>
<dbReference type="InterPro" id="IPR050983">
    <property type="entry name" value="GST_Omega/HSP26"/>
</dbReference>
<proteinExistence type="predicted"/>
<dbReference type="GO" id="GO:0005737">
    <property type="term" value="C:cytoplasm"/>
    <property type="evidence" value="ECO:0007669"/>
    <property type="project" value="TreeGrafter"/>
</dbReference>
<dbReference type="CDD" id="cd03205">
    <property type="entry name" value="GST_C_6"/>
    <property type="match status" value="1"/>
</dbReference>
<dbReference type="RefSeq" id="WP_090498181.1">
    <property type="nucleotide sequence ID" value="NZ_FOWX01000004.1"/>
</dbReference>
<dbReference type="Gene3D" id="1.20.1050.10">
    <property type="match status" value="1"/>
</dbReference>
<organism evidence="2 3">
    <name type="scientific">Pseudomonas borbori</name>
    <dbReference type="NCBI Taxonomy" id="289003"/>
    <lineage>
        <taxon>Bacteria</taxon>
        <taxon>Pseudomonadati</taxon>
        <taxon>Pseudomonadota</taxon>
        <taxon>Gammaproteobacteria</taxon>
        <taxon>Pseudomonadales</taxon>
        <taxon>Pseudomonadaceae</taxon>
        <taxon>Pseudomonas</taxon>
    </lineage>
</organism>